<sequence length="39" mass="4460">MGSLRNLCPNVCVESKERMISIIDFAQNSLFHSAKMLYL</sequence>
<name>A0AAJ4ZTW3_LYSSH</name>
<comment type="caution">
    <text evidence="1">The sequence shown here is derived from an EMBL/GenBank/DDBJ whole genome shotgun (WGS) entry which is preliminary data.</text>
</comment>
<dbReference type="AlphaFoldDB" id="A0AAJ4ZTW3"/>
<dbReference type="EMBL" id="UFSZ01000001">
    <property type="protein sequence ID" value="SUV16106.1"/>
    <property type="molecule type" value="Genomic_DNA"/>
</dbReference>
<accession>A0AAJ4ZTW3</accession>
<reference evidence="1 2" key="1">
    <citation type="submission" date="2018-06" db="EMBL/GenBank/DDBJ databases">
        <authorList>
            <consortium name="Pathogen Informatics"/>
            <person name="Doyle S."/>
        </authorList>
    </citation>
    <scope>NUCLEOTIDE SEQUENCE [LARGE SCALE GENOMIC DNA]</scope>
    <source>
        <strain evidence="1 2">NCTC10338</strain>
    </source>
</reference>
<evidence type="ECO:0000313" key="2">
    <source>
        <dbReference type="Proteomes" id="UP000255295"/>
    </source>
</evidence>
<dbReference type="Proteomes" id="UP000255295">
    <property type="component" value="Unassembled WGS sequence"/>
</dbReference>
<proteinExistence type="predicted"/>
<protein>
    <submittedName>
        <fullName evidence="1">Uncharacterized protein</fullName>
    </submittedName>
</protein>
<evidence type="ECO:0000313" key="1">
    <source>
        <dbReference type="EMBL" id="SUV16106.1"/>
    </source>
</evidence>
<gene>
    <name evidence="1" type="ORF">NCTC10338_01180</name>
</gene>
<organism evidence="1 2">
    <name type="scientific">Lysinibacillus sphaericus</name>
    <name type="common">Bacillus sphaericus</name>
    <dbReference type="NCBI Taxonomy" id="1421"/>
    <lineage>
        <taxon>Bacteria</taxon>
        <taxon>Bacillati</taxon>
        <taxon>Bacillota</taxon>
        <taxon>Bacilli</taxon>
        <taxon>Bacillales</taxon>
        <taxon>Bacillaceae</taxon>
        <taxon>Lysinibacillus</taxon>
    </lineage>
</organism>